<reference evidence="2" key="1">
    <citation type="submission" date="2025-08" db="UniProtKB">
        <authorList>
            <consortium name="RefSeq"/>
        </authorList>
    </citation>
    <scope>IDENTIFICATION</scope>
    <source>
        <strain evidence="2">11010-0011.00</strain>
        <tissue evidence="2">Whole body</tissue>
    </source>
</reference>
<dbReference type="AlphaFoldDB" id="A0A6J2TX25"/>
<evidence type="ECO:0000313" key="1">
    <source>
        <dbReference type="Proteomes" id="UP000504634"/>
    </source>
</evidence>
<accession>A0A6J2TX25</accession>
<keyword evidence="1" id="KW-1185">Reference proteome</keyword>
<protein>
    <submittedName>
        <fullName evidence="2">Uncharacterized protein LOC115628650</fullName>
    </submittedName>
</protein>
<sequence>MLRMSWIRALRKEELSAVLPTDQLSPVPGAQLGVLKQEDVREGLLVAIEANTTPTVVPVRAASPTPARATSPTPASVPTISVAVAASIAASAAKPTATAAAPPATPGPSTADLSQTIADSLASLARYTHRLAQTVEEGFQKLSSQTASQTALPPRLLLLLVVHLTMITQQHRLQRRHSRMPGPGCIRDT</sequence>
<dbReference type="GeneID" id="115628650"/>
<gene>
    <name evidence="2" type="primary">LOC115628650</name>
</gene>
<name>A0A6J2TX25_DROLE</name>
<proteinExistence type="predicted"/>
<evidence type="ECO:0000313" key="2">
    <source>
        <dbReference type="RefSeq" id="XP_030380679.1"/>
    </source>
</evidence>
<organism evidence="1 2">
    <name type="scientific">Drosophila lebanonensis</name>
    <name type="common">Fruit fly</name>
    <name type="synonym">Scaptodrosophila lebanonensis</name>
    <dbReference type="NCBI Taxonomy" id="7225"/>
    <lineage>
        <taxon>Eukaryota</taxon>
        <taxon>Metazoa</taxon>
        <taxon>Ecdysozoa</taxon>
        <taxon>Arthropoda</taxon>
        <taxon>Hexapoda</taxon>
        <taxon>Insecta</taxon>
        <taxon>Pterygota</taxon>
        <taxon>Neoptera</taxon>
        <taxon>Endopterygota</taxon>
        <taxon>Diptera</taxon>
        <taxon>Brachycera</taxon>
        <taxon>Muscomorpha</taxon>
        <taxon>Ephydroidea</taxon>
        <taxon>Drosophilidae</taxon>
        <taxon>Scaptodrosophila</taxon>
    </lineage>
</organism>
<dbReference type="RefSeq" id="XP_030380679.1">
    <property type="nucleotide sequence ID" value="XM_030524819.1"/>
</dbReference>
<dbReference type="Proteomes" id="UP000504634">
    <property type="component" value="Unplaced"/>
</dbReference>